<feature type="transmembrane region" description="Helical" evidence="1">
    <location>
        <begin position="272"/>
        <end position="290"/>
    </location>
</feature>
<dbReference type="Gene3D" id="1.10.3730.20">
    <property type="match status" value="1"/>
</dbReference>
<feature type="transmembrane region" description="Helical" evidence="1">
    <location>
        <begin position="245"/>
        <end position="265"/>
    </location>
</feature>
<dbReference type="AlphaFoldDB" id="A0A1H2TPP8"/>
<keyword evidence="1" id="KW-1133">Transmembrane helix</keyword>
<feature type="transmembrane region" description="Helical" evidence="1">
    <location>
        <begin position="187"/>
        <end position="207"/>
    </location>
</feature>
<evidence type="ECO:0000313" key="4">
    <source>
        <dbReference type="EMBL" id="SDW45870.1"/>
    </source>
</evidence>
<feature type="domain" description="EamA" evidence="3">
    <location>
        <begin position="161"/>
        <end position="290"/>
    </location>
</feature>
<dbReference type="SUPFAM" id="SSF103481">
    <property type="entry name" value="Multidrug resistance efflux transporter EmrE"/>
    <property type="match status" value="2"/>
</dbReference>
<feature type="transmembrane region" description="Helical" evidence="1">
    <location>
        <begin position="93"/>
        <end position="111"/>
    </location>
</feature>
<dbReference type="OrthoDB" id="5762785at2"/>
<keyword evidence="1" id="KW-0472">Membrane</keyword>
<dbReference type="RefSeq" id="WP_093029218.1">
    <property type="nucleotide sequence ID" value="NZ_FNNZ01000004.1"/>
</dbReference>
<feature type="chain" id="PRO_5011747867" evidence="2">
    <location>
        <begin position="20"/>
        <end position="291"/>
    </location>
</feature>
<keyword evidence="1" id="KW-0812">Transmembrane</keyword>
<dbReference type="Pfam" id="PF00892">
    <property type="entry name" value="EamA"/>
    <property type="match status" value="2"/>
</dbReference>
<keyword evidence="2" id="KW-0732">Signal</keyword>
<accession>A0A1H2TPP8</accession>
<dbReference type="EMBL" id="FNNZ01000004">
    <property type="protein sequence ID" value="SDW45870.1"/>
    <property type="molecule type" value="Genomic_DNA"/>
</dbReference>
<dbReference type="STRING" id="1058.SAMN05421783_104102"/>
<feature type="transmembrane region" description="Helical" evidence="1">
    <location>
        <begin position="117"/>
        <end position="136"/>
    </location>
</feature>
<feature type="transmembrane region" description="Helical" evidence="1">
    <location>
        <begin position="219"/>
        <end position="239"/>
    </location>
</feature>
<evidence type="ECO:0000256" key="1">
    <source>
        <dbReference type="SAM" id="Phobius"/>
    </source>
</evidence>
<evidence type="ECO:0000313" key="5">
    <source>
        <dbReference type="Proteomes" id="UP000198816"/>
    </source>
</evidence>
<organism evidence="4 5">
    <name type="scientific">Thiocapsa roseopersicina</name>
    <dbReference type="NCBI Taxonomy" id="1058"/>
    <lineage>
        <taxon>Bacteria</taxon>
        <taxon>Pseudomonadati</taxon>
        <taxon>Pseudomonadota</taxon>
        <taxon>Gammaproteobacteria</taxon>
        <taxon>Chromatiales</taxon>
        <taxon>Chromatiaceae</taxon>
        <taxon>Thiocapsa</taxon>
    </lineage>
</organism>
<feature type="signal peptide" evidence="2">
    <location>
        <begin position="1"/>
        <end position="19"/>
    </location>
</feature>
<protein>
    <submittedName>
        <fullName evidence="4">Uncharacterized membrane protein</fullName>
    </submittedName>
</protein>
<dbReference type="PANTHER" id="PTHR22911">
    <property type="entry name" value="ACYL-MALONYL CONDENSING ENZYME-RELATED"/>
    <property type="match status" value="1"/>
</dbReference>
<name>A0A1H2TPP8_THIRO</name>
<feature type="transmembrane region" description="Helical" evidence="1">
    <location>
        <begin position="62"/>
        <end position="81"/>
    </location>
</feature>
<gene>
    <name evidence="4" type="ORF">SAMN05421783_104102</name>
</gene>
<dbReference type="GO" id="GO:0016020">
    <property type="term" value="C:membrane"/>
    <property type="evidence" value="ECO:0007669"/>
    <property type="project" value="InterPro"/>
</dbReference>
<sequence>MDWVSLSLLCAFSLASADAATKAWLQGFSARELVVVRFGVVGLLMTPLLVGMPPVLDLPPAFWAWIAALIPLEIAAMLLYMAAIRDHPLSLTLPYLAFTPVFVVAVAWVLLGEEVSPLGAAGVGLVVAGAWLLNSRHAERGDWRSWTRPFAAIVEEPGSRMMLAVAAIYAVTATLGKGAMRHMDPEFFGAFYFALLGAAVCLLILLPRPRILLKLAGRPGPVLLVGVLTGLMVYTHFLAVQQVEVAYMIAVKRTSLLFGILYGVLIFRETGLSTRLPGGVLMLAGVVLIAR</sequence>
<dbReference type="InterPro" id="IPR037185">
    <property type="entry name" value="EmrE-like"/>
</dbReference>
<reference evidence="5" key="1">
    <citation type="submission" date="2016-10" db="EMBL/GenBank/DDBJ databases">
        <authorList>
            <person name="Varghese N."/>
            <person name="Submissions S."/>
        </authorList>
    </citation>
    <scope>NUCLEOTIDE SEQUENCE [LARGE SCALE GENOMIC DNA]</scope>
    <source>
        <strain evidence="5">DSM 217</strain>
    </source>
</reference>
<dbReference type="InterPro" id="IPR000620">
    <property type="entry name" value="EamA_dom"/>
</dbReference>
<proteinExistence type="predicted"/>
<feature type="domain" description="EamA" evidence="3">
    <location>
        <begin position="3"/>
        <end position="134"/>
    </location>
</feature>
<keyword evidence="5" id="KW-1185">Reference proteome</keyword>
<evidence type="ECO:0000259" key="3">
    <source>
        <dbReference type="Pfam" id="PF00892"/>
    </source>
</evidence>
<dbReference type="Proteomes" id="UP000198816">
    <property type="component" value="Unassembled WGS sequence"/>
</dbReference>
<dbReference type="PANTHER" id="PTHR22911:SF137">
    <property type="entry name" value="SOLUTE CARRIER FAMILY 35 MEMBER G2-RELATED"/>
    <property type="match status" value="1"/>
</dbReference>
<evidence type="ECO:0000256" key="2">
    <source>
        <dbReference type="SAM" id="SignalP"/>
    </source>
</evidence>